<evidence type="ECO:0000256" key="2">
    <source>
        <dbReference type="ARBA" id="ARBA00022741"/>
    </source>
</evidence>
<keyword evidence="7" id="KW-0418">Kinase</keyword>
<dbReference type="GO" id="GO:0000307">
    <property type="term" value="C:cyclin-dependent protein kinase holoenzyme complex"/>
    <property type="evidence" value="ECO:0007669"/>
    <property type="project" value="TreeGrafter"/>
</dbReference>
<evidence type="ECO:0000313" key="8">
    <source>
        <dbReference type="Proteomes" id="UP001175000"/>
    </source>
</evidence>
<dbReference type="Gene3D" id="1.10.510.10">
    <property type="entry name" value="Transferase(Phosphotransferase) domain 1"/>
    <property type="match status" value="1"/>
</dbReference>
<dbReference type="GO" id="GO:0030332">
    <property type="term" value="F:cyclin binding"/>
    <property type="evidence" value="ECO:0007669"/>
    <property type="project" value="TreeGrafter"/>
</dbReference>
<dbReference type="GO" id="GO:0007165">
    <property type="term" value="P:signal transduction"/>
    <property type="evidence" value="ECO:0007669"/>
    <property type="project" value="TreeGrafter"/>
</dbReference>
<reference evidence="7" key="1">
    <citation type="submission" date="2023-06" db="EMBL/GenBank/DDBJ databases">
        <title>Genome-scale phylogeny and comparative genomics of the fungal order Sordariales.</title>
        <authorList>
            <consortium name="Lawrence Berkeley National Laboratory"/>
            <person name="Hensen N."/>
            <person name="Bonometti L."/>
            <person name="Westerberg I."/>
            <person name="Brannstrom I.O."/>
            <person name="Guillou S."/>
            <person name="Cros-Aarteil S."/>
            <person name="Calhoun S."/>
            <person name="Haridas S."/>
            <person name="Kuo A."/>
            <person name="Mondo S."/>
            <person name="Pangilinan J."/>
            <person name="Riley R."/>
            <person name="Labutti K."/>
            <person name="Andreopoulos B."/>
            <person name="Lipzen A."/>
            <person name="Chen C."/>
            <person name="Yanf M."/>
            <person name="Daum C."/>
            <person name="Ng V."/>
            <person name="Clum A."/>
            <person name="Steindorff A."/>
            <person name="Ohm R."/>
            <person name="Martin F."/>
            <person name="Silar P."/>
            <person name="Natvig D."/>
            <person name="Lalanne C."/>
            <person name="Gautier V."/>
            <person name="Ament-Velasquez S.L."/>
            <person name="Kruys A."/>
            <person name="Hutchinson M.I."/>
            <person name="Powell A.J."/>
            <person name="Barry K."/>
            <person name="Miller A.N."/>
            <person name="Grigoriev I.V."/>
            <person name="Debuchy R."/>
            <person name="Gladieux P."/>
            <person name="Thoren M.H."/>
            <person name="Johannesson H."/>
        </authorList>
    </citation>
    <scope>NUCLEOTIDE SEQUENCE</scope>
    <source>
        <strain evidence="7">CBS 606.72</strain>
    </source>
</reference>
<evidence type="ECO:0000313" key="7">
    <source>
        <dbReference type="EMBL" id="KAK0620191.1"/>
    </source>
</evidence>
<evidence type="ECO:0000256" key="1">
    <source>
        <dbReference type="ARBA" id="ARBA00012425"/>
    </source>
</evidence>
<keyword evidence="2" id="KW-0547">Nucleotide-binding</keyword>
<dbReference type="GO" id="GO:0005737">
    <property type="term" value="C:cytoplasm"/>
    <property type="evidence" value="ECO:0007669"/>
    <property type="project" value="TreeGrafter"/>
</dbReference>
<organism evidence="7 8">
    <name type="scientific">Immersiella caudata</name>
    <dbReference type="NCBI Taxonomy" id="314043"/>
    <lineage>
        <taxon>Eukaryota</taxon>
        <taxon>Fungi</taxon>
        <taxon>Dikarya</taxon>
        <taxon>Ascomycota</taxon>
        <taxon>Pezizomycotina</taxon>
        <taxon>Sordariomycetes</taxon>
        <taxon>Sordariomycetidae</taxon>
        <taxon>Sordariales</taxon>
        <taxon>Lasiosphaeriaceae</taxon>
        <taxon>Immersiella</taxon>
    </lineage>
</organism>
<comment type="catalytic activity">
    <reaction evidence="4">
        <text>L-threonyl-[protein] + ATP = O-phospho-L-threonyl-[protein] + ADP + H(+)</text>
        <dbReference type="Rhea" id="RHEA:46608"/>
        <dbReference type="Rhea" id="RHEA-COMP:11060"/>
        <dbReference type="Rhea" id="RHEA-COMP:11605"/>
        <dbReference type="ChEBI" id="CHEBI:15378"/>
        <dbReference type="ChEBI" id="CHEBI:30013"/>
        <dbReference type="ChEBI" id="CHEBI:30616"/>
        <dbReference type="ChEBI" id="CHEBI:61977"/>
        <dbReference type="ChEBI" id="CHEBI:456216"/>
        <dbReference type="EC" id="2.7.11.22"/>
    </reaction>
</comment>
<comment type="caution">
    <text evidence="7">The sequence shown here is derived from an EMBL/GenBank/DDBJ whole genome shotgun (WGS) entry which is preliminary data.</text>
</comment>
<accession>A0AA39WRH5</accession>
<dbReference type="Proteomes" id="UP001175000">
    <property type="component" value="Unassembled WGS sequence"/>
</dbReference>
<dbReference type="AlphaFoldDB" id="A0AA39WRH5"/>
<evidence type="ECO:0000256" key="4">
    <source>
        <dbReference type="ARBA" id="ARBA00047811"/>
    </source>
</evidence>
<dbReference type="Pfam" id="PF00069">
    <property type="entry name" value="Pkinase"/>
    <property type="match status" value="1"/>
</dbReference>
<dbReference type="PANTHER" id="PTHR24056">
    <property type="entry name" value="CELL DIVISION PROTEIN KINASE"/>
    <property type="match status" value="1"/>
</dbReference>
<proteinExistence type="predicted"/>
<keyword evidence="7" id="KW-0808">Transferase</keyword>
<dbReference type="InterPro" id="IPR011009">
    <property type="entry name" value="Kinase-like_dom_sf"/>
</dbReference>
<dbReference type="PANTHER" id="PTHR24056:SF576">
    <property type="entry name" value="SERINE_THREONINE-PROTEIN KINASE CSK1"/>
    <property type="match status" value="1"/>
</dbReference>
<dbReference type="InterPro" id="IPR000719">
    <property type="entry name" value="Prot_kinase_dom"/>
</dbReference>
<protein>
    <recommendedName>
        <fullName evidence="1">cyclin-dependent kinase</fullName>
        <ecNumber evidence="1">2.7.11.22</ecNumber>
    </recommendedName>
</protein>
<dbReference type="GO" id="GO:0010468">
    <property type="term" value="P:regulation of gene expression"/>
    <property type="evidence" value="ECO:0007669"/>
    <property type="project" value="TreeGrafter"/>
</dbReference>
<dbReference type="GO" id="GO:0004693">
    <property type="term" value="F:cyclin-dependent protein serine/threonine kinase activity"/>
    <property type="evidence" value="ECO:0007669"/>
    <property type="project" value="UniProtKB-EC"/>
</dbReference>
<name>A0AA39WRH5_9PEZI</name>
<dbReference type="SUPFAM" id="SSF56112">
    <property type="entry name" value="Protein kinase-like (PK-like)"/>
    <property type="match status" value="1"/>
</dbReference>
<dbReference type="FunFam" id="1.10.510.10:FF:001300">
    <property type="entry name" value="Serine/threonine-protein kinase csk1"/>
    <property type="match status" value="1"/>
</dbReference>
<dbReference type="InterPro" id="IPR050108">
    <property type="entry name" value="CDK"/>
</dbReference>
<comment type="catalytic activity">
    <reaction evidence="5">
        <text>L-seryl-[protein] + ATP = O-phospho-L-seryl-[protein] + ADP + H(+)</text>
        <dbReference type="Rhea" id="RHEA:17989"/>
        <dbReference type="Rhea" id="RHEA-COMP:9863"/>
        <dbReference type="Rhea" id="RHEA-COMP:11604"/>
        <dbReference type="ChEBI" id="CHEBI:15378"/>
        <dbReference type="ChEBI" id="CHEBI:29999"/>
        <dbReference type="ChEBI" id="CHEBI:30616"/>
        <dbReference type="ChEBI" id="CHEBI:83421"/>
        <dbReference type="ChEBI" id="CHEBI:456216"/>
        <dbReference type="EC" id="2.7.11.22"/>
    </reaction>
</comment>
<dbReference type="GO" id="GO:0000082">
    <property type="term" value="P:G1/S transition of mitotic cell cycle"/>
    <property type="evidence" value="ECO:0007669"/>
    <property type="project" value="TreeGrafter"/>
</dbReference>
<keyword evidence="3" id="KW-0067">ATP-binding</keyword>
<sequence length="387" mass="42251">MPDTADWRSLLTASERYDNIQRISTEAAAAGIGRSGFQIENEAFESSNSREDYDAACEALSGKPAPGSPADAGPGAVCISTDEPESNPGAPGIRIGPYEDCHYVASGVTAEVYRAKDRALKVIVETRDIEPHNPAREAKILGLLQRPCIPLLETFRDQEQRFVLAFPYMPLTLGALLDKSSPLADSQIRTIFTNLLTALQHIHGQGIIHRDIKPSAVLLASPSGPAFLSDFGTAWHTELSASSEPADAKVLDIGTGPYRAPEVLFGNKSYGTAVDMWGTGSMLAECCRRPSPKPLFESRAVHEDGNQLGLILSIFKTIGSPTRETWPEAVHFKTPPFDIYRVFEQRSWETVLPEVSPEWRELVSALVRYDSRRATAEQASLAICVPT</sequence>
<evidence type="ECO:0000256" key="3">
    <source>
        <dbReference type="ARBA" id="ARBA00022840"/>
    </source>
</evidence>
<gene>
    <name evidence="7" type="ORF">B0T14DRAFT_537720</name>
</gene>
<keyword evidence="8" id="KW-1185">Reference proteome</keyword>
<evidence type="ECO:0000256" key="5">
    <source>
        <dbReference type="ARBA" id="ARBA00048367"/>
    </source>
</evidence>
<dbReference type="GO" id="GO:0005524">
    <property type="term" value="F:ATP binding"/>
    <property type="evidence" value="ECO:0007669"/>
    <property type="project" value="UniProtKB-KW"/>
</dbReference>
<dbReference type="GO" id="GO:0005634">
    <property type="term" value="C:nucleus"/>
    <property type="evidence" value="ECO:0007669"/>
    <property type="project" value="TreeGrafter"/>
</dbReference>
<dbReference type="SMART" id="SM00220">
    <property type="entry name" value="S_TKc"/>
    <property type="match status" value="1"/>
</dbReference>
<evidence type="ECO:0000259" key="6">
    <source>
        <dbReference type="PROSITE" id="PS50011"/>
    </source>
</evidence>
<dbReference type="EMBL" id="JAULSU010000004">
    <property type="protein sequence ID" value="KAK0620191.1"/>
    <property type="molecule type" value="Genomic_DNA"/>
</dbReference>
<dbReference type="PROSITE" id="PS50011">
    <property type="entry name" value="PROTEIN_KINASE_DOM"/>
    <property type="match status" value="1"/>
</dbReference>
<dbReference type="GO" id="GO:0010389">
    <property type="term" value="P:regulation of G2/M transition of mitotic cell cycle"/>
    <property type="evidence" value="ECO:0007669"/>
    <property type="project" value="TreeGrafter"/>
</dbReference>
<feature type="domain" description="Protein kinase" evidence="6">
    <location>
        <begin position="98"/>
        <end position="387"/>
    </location>
</feature>
<dbReference type="EC" id="2.7.11.22" evidence="1"/>
<dbReference type="Gene3D" id="3.30.200.20">
    <property type="entry name" value="Phosphorylase Kinase, domain 1"/>
    <property type="match status" value="1"/>
</dbReference>